<accession>A0A507BT50</accession>
<evidence type="ECO:0000256" key="2">
    <source>
        <dbReference type="ARBA" id="ARBA00022679"/>
    </source>
</evidence>
<proteinExistence type="inferred from homology"/>
<reference evidence="3 4" key="1">
    <citation type="journal article" date="2019" name="Sci. Rep.">
        <title>Comparative genomics of chytrid fungi reveal insights into the obligate biotrophic and pathogenic lifestyle of Synchytrium endobioticum.</title>
        <authorList>
            <person name="van de Vossenberg B.T.L.H."/>
            <person name="Warris S."/>
            <person name="Nguyen H.D.T."/>
            <person name="van Gent-Pelzer M.P.E."/>
            <person name="Joly D.L."/>
            <person name="van de Geest H.C."/>
            <person name="Bonants P.J.M."/>
            <person name="Smith D.S."/>
            <person name="Levesque C.A."/>
            <person name="van der Lee T.A.J."/>
        </authorList>
    </citation>
    <scope>NUCLEOTIDE SEQUENCE [LARGE SCALE GENOMIC DNA]</scope>
    <source>
        <strain evidence="3 4">JEL517</strain>
    </source>
</reference>
<dbReference type="Proteomes" id="UP000319731">
    <property type="component" value="Unassembled WGS sequence"/>
</dbReference>
<dbReference type="OrthoDB" id="3647at2759"/>
<keyword evidence="2" id="KW-0808">Transferase</keyword>
<dbReference type="InterPro" id="IPR007577">
    <property type="entry name" value="GlycoTrfase_DXD_sugar-bd_CS"/>
</dbReference>
<comment type="similarity">
    <text evidence="1">Belongs to the glycosyltransferase 32 family.</text>
</comment>
<evidence type="ECO:0000313" key="3">
    <source>
        <dbReference type="EMBL" id="TPX32750.1"/>
    </source>
</evidence>
<organism evidence="3 4">
    <name type="scientific">Synchytrium microbalum</name>
    <dbReference type="NCBI Taxonomy" id="1806994"/>
    <lineage>
        <taxon>Eukaryota</taxon>
        <taxon>Fungi</taxon>
        <taxon>Fungi incertae sedis</taxon>
        <taxon>Chytridiomycota</taxon>
        <taxon>Chytridiomycota incertae sedis</taxon>
        <taxon>Chytridiomycetes</taxon>
        <taxon>Synchytriales</taxon>
        <taxon>Synchytriaceae</taxon>
        <taxon>Synchytrium</taxon>
    </lineage>
</organism>
<comment type="caution">
    <text evidence="3">The sequence shown here is derived from an EMBL/GenBank/DDBJ whole genome shotgun (WGS) entry which is preliminary data.</text>
</comment>
<dbReference type="InterPro" id="IPR029044">
    <property type="entry name" value="Nucleotide-diphossugar_trans"/>
</dbReference>
<dbReference type="SUPFAM" id="SSF53448">
    <property type="entry name" value="Nucleotide-diphospho-sugar transferases"/>
    <property type="match status" value="1"/>
</dbReference>
<gene>
    <name evidence="3" type="ORF">SmJEL517_g04250</name>
</gene>
<dbReference type="InterPro" id="IPR051706">
    <property type="entry name" value="Glycosyltransferase_domain"/>
</dbReference>
<dbReference type="Pfam" id="PF04488">
    <property type="entry name" value="Gly_transf_sug"/>
    <property type="match status" value="1"/>
</dbReference>
<evidence type="ECO:0000256" key="1">
    <source>
        <dbReference type="ARBA" id="ARBA00009003"/>
    </source>
</evidence>
<dbReference type="AlphaFoldDB" id="A0A507BT50"/>
<dbReference type="GO" id="GO:0051999">
    <property type="term" value="P:mannosyl-inositol phosphorylceramide biosynthetic process"/>
    <property type="evidence" value="ECO:0007669"/>
    <property type="project" value="TreeGrafter"/>
</dbReference>
<dbReference type="GO" id="GO:0000030">
    <property type="term" value="F:mannosyltransferase activity"/>
    <property type="evidence" value="ECO:0007669"/>
    <property type="project" value="TreeGrafter"/>
</dbReference>
<dbReference type="PANTHER" id="PTHR32385">
    <property type="entry name" value="MANNOSYL PHOSPHORYLINOSITOL CERAMIDE SYNTHASE"/>
    <property type="match status" value="1"/>
</dbReference>
<dbReference type="GO" id="GO:0016020">
    <property type="term" value="C:membrane"/>
    <property type="evidence" value="ECO:0007669"/>
    <property type="project" value="GOC"/>
</dbReference>
<name>A0A507BT50_9FUNG</name>
<dbReference type="RefSeq" id="XP_031023907.1">
    <property type="nucleotide sequence ID" value="XM_031170178.1"/>
</dbReference>
<dbReference type="PANTHER" id="PTHR32385:SF23">
    <property type="entry name" value="NUCLEOTIDE-DIPHOSPHO-SUGAR TRANSFERASE"/>
    <property type="match status" value="1"/>
</dbReference>
<dbReference type="EMBL" id="QEAO01000027">
    <property type="protein sequence ID" value="TPX32750.1"/>
    <property type="molecule type" value="Genomic_DNA"/>
</dbReference>
<evidence type="ECO:0000313" key="4">
    <source>
        <dbReference type="Proteomes" id="UP000319731"/>
    </source>
</evidence>
<protein>
    <recommendedName>
        <fullName evidence="5">Alpha 1,4-glycosyltransferase domain-containing protein</fullName>
    </recommendedName>
</protein>
<keyword evidence="4" id="KW-1185">Reference proteome</keyword>
<evidence type="ECO:0008006" key="5">
    <source>
        <dbReference type="Google" id="ProtNLM"/>
    </source>
</evidence>
<dbReference type="Gene3D" id="3.90.550.20">
    <property type="match status" value="1"/>
</dbReference>
<dbReference type="GeneID" id="42005475"/>
<sequence length="317" mass="37391">MTQKDLIRGPRSILLVIIVALAWTRFLYCQHCPVITQHQHQPSSTTPHENPNLDSSDVANLLPDIPELPDKNDGSSRILHRSWKNADIPTVMQKWTRTCSSLHTSWTHILWTDAMNRALIATHYSWFLETYDSFERNIMRADSVRVFYLHRYGGVYMDLDFECLRPLDPLLRLKHALLGYLSEDYEYEHNIPNAWMASQPNHEFWLFAARLMMFNRYNPEIDKNSAETMTGPVMLYTAYHKWMARYRNTSDPTHKVEVLPSSLIYPFDWHTPSPAEKFCWARAQSFDQEECKKELDVVGKKSYVMTYWSHSWEKLKP</sequence>